<keyword evidence="6" id="KW-1133">Transmembrane helix</keyword>
<dbReference type="PANTHER" id="PTHR48043:SF119">
    <property type="entry name" value="UDP-GLUCURONOSYLTRANSFERASE"/>
    <property type="match status" value="1"/>
</dbReference>
<evidence type="ECO:0000313" key="8">
    <source>
        <dbReference type="Proteomes" id="UP000036681"/>
    </source>
</evidence>
<dbReference type="InterPro" id="IPR050271">
    <property type="entry name" value="UDP-glycosyltransferase"/>
</dbReference>
<comment type="catalytic activity">
    <reaction evidence="5">
        <text>glucuronate acceptor + UDP-alpha-D-glucuronate = acceptor beta-D-glucuronoside + UDP + H(+)</text>
        <dbReference type="Rhea" id="RHEA:21032"/>
        <dbReference type="ChEBI" id="CHEBI:15378"/>
        <dbReference type="ChEBI" id="CHEBI:58052"/>
        <dbReference type="ChEBI" id="CHEBI:58223"/>
        <dbReference type="ChEBI" id="CHEBI:132367"/>
        <dbReference type="ChEBI" id="CHEBI:132368"/>
        <dbReference type="EC" id="2.4.1.17"/>
    </reaction>
</comment>
<keyword evidence="6" id="KW-0812">Transmembrane</keyword>
<dbReference type="SUPFAM" id="SSF53756">
    <property type="entry name" value="UDP-Glycosyltransferase/glycogen phosphorylase"/>
    <property type="match status" value="1"/>
</dbReference>
<comment type="similarity">
    <text evidence="1">Belongs to the UDP-glycosyltransferase family.</text>
</comment>
<dbReference type="WBParaSite" id="ALUE_0001300101-mRNA-1">
    <property type="protein sequence ID" value="ALUE_0001300101-mRNA-1"/>
    <property type="gene ID" value="ALUE_0001300101"/>
</dbReference>
<accession>A0A0M3I776</accession>
<evidence type="ECO:0000313" key="9">
    <source>
        <dbReference type="WBParaSite" id="ALUE_0001300101-mRNA-1"/>
    </source>
</evidence>
<evidence type="ECO:0000256" key="2">
    <source>
        <dbReference type="ARBA" id="ARBA00012544"/>
    </source>
</evidence>
<keyword evidence="3" id="KW-0328">Glycosyltransferase</keyword>
<sequence length="503" mass="57008">MNVTVSILLLILIILPCKVHAAMILFHGMHSSRSHIGSMLPLAKALLKAGHDVHFLETTQNKKPYDLPHGITNHFVRLTGGKTFDLRSMWTEVYPPQALLELFTLGDAALHAVLTNHYDEVERVLNTTWDIVFSDELFAMGGFGIAMRNAKINGRPYIMFSTTVLMQLFSWEQALARIFIGRPSMWVPPKDDISYDIENFAHRCRSLYDETVSALFIKYGIENAENKGLLMLGVKDFSFTNLWTNAVYNFQEELNHLAFPAPMSSDIVYVGSHCPLANILPTDLKEFLDDNVSKGTLYIAFGTYVKWSHAPKAILDAFKDMMKEMHQYRVVFVYNGDSLGEMPSHVKVLKWAPQFDILSHSKTVLFISHGGLKSLKEAICSKTSVLYLPLFAEQTHNAAVAMKLGFARSLSKLSLDGEKLLRVVREMLSSTQYTNAVLRVHDIYIDRPMESLSEAVFWTNRSLRIGSRKPTFKRKGMFLSSTTYFYLPHLSGVLFAIIISYKL</sequence>
<reference evidence="9" key="1">
    <citation type="submission" date="2017-02" db="UniProtKB">
        <authorList>
            <consortium name="WormBaseParasite"/>
        </authorList>
    </citation>
    <scope>IDENTIFICATION</scope>
</reference>
<dbReference type="PANTHER" id="PTHR48043">
    <property type="entry name" value="EG:EG0003.4 PROTEIN-RELATED"/>
    <property type="match status" value="1"/>
</dbReference>
<dbReference type="AlphaFoldDB" id="A0A0M3I776"/>
<protein>
    <recommendedName>
        <fullName evidence="2">glucuronosyltransferase</fullName>
        <ecNumber evidence="2">2.4.1.17</ecNumber>
    </recommendedName>
</protein>
<dbReference type="InterPro" id="IPR002213">
    <property type="entry name" value="UDP_glucos_trans"/>
</dbReference>
<evidence type="ECO:0000256" key="7">
    <source>
        <dbReference type="SAM" id="SignalP"/>
    </source>
</evidence>
<keyword evidence="8" id="KW-1185">Reference proteome</keyword>
<evidence type="ECO:0000256" key="4">
    <source>
        <dbReference type="ARBA" id="ARBA00022679"/>
    </source>
</evidence>
<keyword evidence="6" id="KW-0472">Membrane</keyword>
<dbReference type="CDD" id="cd03784">
    <property type="entry name" value="GT1_Gtf-like"/>
    <property type="match status" value="1"/>
</dbReference>
<feature type="transmembrane region" description="Helical" evidence="6">
    <location>
        <begin position="483"/>
        <end position="501"/>
    </location>
</feature>
<dbReference type="EC" id="2.4.1.17" evidence="2"/>
<feature type="signal peptide" evidence="7">
    <location>
        <begin position="1"/>
        <end position="21"/>
    </location>
</feature>
<evidence type="ECO:0000256" key="1">
    <source>
        <dbReference type="ARBA" id="ARBA00009995"/>
    </source>
</evidence>
<keyword evidence="7" id="KW-0732">Signal</keyword>
<proteinExistence type="inferred from homology"/>
<feature type="chain" id="PRO_5005656672" description="glucuronosyltransferase" evidence="7">
    <location>
        <begin position="22"/>
        <end position="503"/>
    </location>
</feature>
<dbReference type="Proteomes" id="UP000036681">
    <property type="component" value="Unplaced"/>
</dbReference>
<dbReference type="Gene3D" id="3.40.50.2000">
    <property type="entry name" value="Glycogen Phosphorylase B"/>
    <property type="match status" value="2"/>
</dbReference>
<organism evidence="8 9">
    <name type="scientific">Ascaris lumbricoides</name>
    <name type="common">Giant roundworm</name>
    <dbReference type="NCBI Taxonomy" id="6252"/>
    <lineage>
        <taxon>Eukaryota</taxon>
        <taxon>Metazoa</taxon>
        <taxon>Ecdysozoa</taxon>
        <taxon>Nematoda</taxon>
        <taxon>Chromadorea</taxon>
        <taxon>Rhabditida</taxon>
        <taxon>Spirurina</taxon>
        <taxon>Ascaridomorpha</taxon>
        <taxon>Ascaridoidea</taxon>
        <taxon>Ascarididae</taxon>
        <taxon>Ascaris</taxon>
    </lineage>
</organism>
<name>A0A0M3I776_ASCLU</name>
<dbReference type="GO" id="GO:0015020">
    <property type="term" value="F:glucuronosyltransferase activity"/>
    <property type="evidence" value="ECO:0007669"/>
    <property type="project" value="UniProtKB-EC"/>
</dbReference>
<keyword evidence="4" id="KW-0808">Transferase</keyword>
<evidence type="ECO:0000256" key="5">
    <source>
        <dbReference type="ARBA" id="ARBA00047475"/>
    </source>
</evidence>
<dbReference type="Pfam" id="PF00201">
    <property type="entry name" value="UDPGT"/>
    <property type="match status" value="1"/>
</dbReference>
<evidence type="ECO:0000256" key="6">
    <source>
        <dbReference type="SAM" id="Phobius"/>
    </source>
</evidence>
<evidence type="ECO:0000256" key="3">
    <source>
        <dbReference type="ARBA" id="ARBA00022676"/>
    </source>
</evidence>